<protein>
    <submittedName>
        <fullName evidence="1">Uncharacterized protein</fullName>
    </submittedName>
</protein>
<dbReference type="Proteomes" id="UP001595711">
    <property type="component" value="Unassembled WGS sequence"/>
</dbReference>
<evidence type="ECO:0000313" key="1">
    <source>
        <dbReference type="EMBL" id="MFC3675453.1"/>
    </source>
</evidence>
<reference evidence="2" key="1">
    <citation type="journal article" date="2019" name="Int. J. Syst. Evol. Microbiol.">
        <title>The Global Catalogue of Microorganisms (GCM) 10K type strain sequencing project: providing services to taxonomists for standard genome sequencing and annotation.</title>
        <authorList>
            <consortium name="The Broad Institute Genomics Platform"/>
            <consortium name="The Broad Institute Genome Sequencing Center for Infectious Disease"/>
            <person name="Wu L."/>
            <person name="Ma J."/>
        </authorList>
    </citation>
    <scope>NUCLEOTIDE SEQUENCE [LARGE SCALE GENOMIC DNA]</scope>
    <source>
        <strain evidence="2">KCTC 42182</strain>
    </source>
</reference>
<comment type="caution">
    <text evidence="1">The sequence shown here is derived from an EMBL/GenBank/DDBJ whole genome shotgun (WGS) entry which is preliminary data.</text>
</comment>
<dbReference type="RefSeq" id="WP_379724059.1">
    <property type="nucleotide sequence ID" value="NZ_JBHRYJ010000001.1"/>
</dbReference>
<organism evidence="1 2">
    <name type="scientific">Ferrovibrio xuzhouensis</name>
    <dbReference type="NCBI Taxonomy" id="1576914"/>
    <lineage>
        <taxon>Bacteria</taxon>
        <taxon>Pseudomonadati</taxon>
        <taxon>Pseudomonadota</taxon>
        <taxon>Alphaproteobacteria</taxon>
        <taxon>Rhodospirillales</taxon>
        <taxon>Rhodospirillaceae</taxon>
        <taxon>Ferrovibrio</taxon>
    </lineage>
</organism>
<gene>
    <name evidence="1" type="ORF">ACFOOQ_07860</name>
</gene>
<dbReference type="EMBL" id="JBHRYJ010000001">
    <property type="protein sequence ID" value="MFC3675453.1"/>
    <property type="molecule type" value="Genomic_DNA"/>
</dbReference>
<evidence type="ECO:0000313" key="2">
    <source>
        <dbReference type="Proteomes" id="UP001595711"/>
    </source>
</evidence>
<name>A0ABV7VD77_9PROT</name>
<keyword evidence="2" id="KW-1185">Reference proteome</keyword>
<proteinExistence type="predicted"/>
<dbReference type="Gene3D" id="3.40.50.2000">
    <property type="entry name" value="Glycogen Phosphorylase B"/>
    <property type="match status" value="1"/>
</dbReference>
<sequence length="559" mass="61125">MDTAAVEQILTETSRLLKSQGASAALTYCETQFRQNGGDARLLQPMAQLYGAVGNFETAISILDNLVRANPAVAAFQLQLHETRQRQHLAQHHGGAADYPTVSALETDIEAALARGDFDYALWAISRLSHKLVKANGMGAPDPSNDTQLDQLCLRIGSAFAAARGHAPMAGDPAGPVVYLATALHEYGGHSRVVIDYIRRQPDRRHVIMLTGMNIRLQPELLRPMLDTYLSGIDYGLLPAPPGRFDGVMRWLFEQLSALRPSAVFLFQHPHDAIALTPIPLLQQSEIYFNHHVDTSFCLGATLKLTGHIDQTPVVYNTLCRDTPGLDPVFVPMTVPDPGVRDPATFGTRGPLRTGVCGSYNKFMDQDYAFRYAEVLPVLLGHTGGEHVHIGTLPDDYLATITANLQRQGIAPERFRYVPHVVNLARALDEFAIDLYLTSFPVGGGKAAIEAMASGTPVLCHQNYKSRTAGAVIDMVYPEAPAWHDLDSLAAALQAATPAVLQQQSRLSRAYFEAHHAVAVVEGAWRDGRPVGLPVAPLRPYRLNAVQRMLDRFSQPGRT</sequence>
<dbReference type="SUPFAM" id="SSF53756">
    <property type="entry name" value="UDP-Glycosyltransferase/glycogen phosphorylase"/>
    <property type="match status" value="1"/>
</dbReference>
<accession>A0ABV7VD77</accession>